<reference evidence="4 5" key="1">
    <citation type="journal article" date="2021" name="Elife">
        <title>Chloroplast acquisition without the gene transfer in kleptoplastic sea slugs, Plakobranchus ocellatus.</title>
        <authorList>
            <person name="Maeda T."/>
            <person name="Takahashi S."/>
            <person name="Yoshida T."/>
            <person name="Shimamura S."/>
            <person name="Takaki Y."/>
            <person name="Nagai Y."/>
            <person name="Toyoda A."/>
            <person name="Suzuki Y."/>
            <person name="Arimoto A."/>
            <person name="Ishii H."/>
            <person name="Satoh N."/>
            <person name="Nishiyama T."/>
            <person name="Hasebe M."/>
            <person name="Maruyama T."/>
            <person name="Minagawa J."/>
            <person name="Obokata J."/>
            <person name="Shigenobu S."/>
        </authorList>
    </citation>
    <scope>NUCLEOTIDE SEQUENCE [LARGE SCALE GENOMIC DNA]</scope>
</reference>
<feature type="domain" description="AMP-binding enzyme C-terminal" evidence="3">
    <location>
        <begin position="169"/>
        <end position="245"/>
    </location>
</feature>
<evidence type="ECO:0000313" key="4">
    <source>
        <dbReference type="EMBL" id="GFO49189.1"/>
    </source>
</evidence>
<dbReference type="GO" id="GO:0016405">
    <property type="term" value="F:CoA-ligase activity"/>
    <property type="evidence" value="ECO:0007669"/>
    <property type="project" value="TreeGrafter"/>
</dbReference>
<dbReference type="AlphaFoldDB" id="A0AAV4DYP8"/>
<dbReference type="Proteomes" id="UP000735302">
    <property type="component" value="Unassembled WGS sequence"/>
</dbReference>
<evidence type="ECO:0000256" key="2">
    <source>
        <dbReference type="ARBA" id="ARBA00022598"/>
    </source>
</evidence>
<dbReference type="InterPro" id="IPR045851">
    <property type="entry name" value="AMP-bd_C_sf"/>
</dbReference>
<evidence type="ECO:0000313" key="5">
    <source>
        <dbReference type="Proteomes" id="UP000735302"/>
    </source>
</evidence>
<evidence type="ECO:0000259" key="3">
    <source>
        <dbReference type="Pfam" id="PF13193"/>
    </source>
</evidence>
<dbReference type="PANTHER" id="PTHR24096:SF149">
    <property type="entry name" value="AMP-BINDING DOMAIN-CONTAINING PROTEIN-RELATED"/>
    <property type="match status" value="1"/>
</dbReference>
<protein>
    <submittedName>
        <fullName evidence="4">4-coumarate--coa ligase-like 4</fullName>
    </submittedName>
</protein>
<dbReference type="Gene3D" id="3.30.300.30">
    <property type="match status" value="1"/>
</dbReference>
<dbReference type="EMBL" id="BLXT01008461">
    <property type="protein sequence ID" value="GFO49189.1"/>
    <property type="molecule type" value="Genomic_DNA"/>
</dbReference>
<dbReference type="Pfam" id="PF13193">
    <property type="entry name" value="AMP-binding_C"/>
    <property type="match status" value="1"/>
</dbReference>
<comment type="similarity">
    <text evidence="1">Belongs to the ATP-dependent AMP-binding enzyme family.</text>
</comment>
<comment type="caution">
    <text evidence="4">The sequence shown here is derived from an EMBL/GenBank/DDBJ whole genome shotgun (WGS) entry which is preliminary data.</text>
</comment>
<evidence type="ECO:0000256" key="1">
    <source>
        <dbReference type="ARBA" id="ARBA00006432"/>
    </source>
</evidence>
<gene>
    <name evidence="4" type="ORF">PoB_007569400</name>
</gene>
<organism evidence="4 5">
    <name type="scientific">Plakobranchus ocellatus</name>
    <dbReference type="NCBI Taxonomy" id="259542"/>
    <lineage>
        <taxon>Eukaryota</taxon>
        <taxon>Metazoa</taxon>
        <taxon>Spiralia</taxon>
        <taxon>Lophotrochozoa</taxon>
        <taxon>Mollusca</taxon>
        <taxon>Gastropoda</taxon>
        <taxon>Heterobranchia</taxon>
        <taxon>Euthyneura</taxon>
        <taxon>Panpulmonata</taxon>
        <taxon>Sacoglossa</taxon>
        <taxon>Placobranchoidea</taxon>
        <taxon>Plakobranchidae</taxon>
        <taxon>Plakobranchus</taxon>
    </lineage>
</organism>
<dbReference type="SUPFAM" id="SSF56801">
    <property type="entry name" value="Acetyl-CoA synthetase-like"/>
    <property type="match status" value="1"/>
</dbReference>
<sequence length="256" mass="28620">MVGYHKNEKATAETISPDGWLYTVRKNRLEGCGLKGEKGLKKEKRSAKDNKAEVNSNLVVVRWFDNRKVNLISLYFGVEPGLIKVQRPPARPSSDSFIPPGKSHQVQMEGRPIADVRCDTWPLFTVLSRFQSLPLLGDVGYFDKDGLLFVQERLKELIKYKGSQVAPAELEAVLLSHPDIQDVAVIGVPDQAAGELPKAFVVARPGSKLTEDQVTDFMKGKVAPSKWLRGGVQFVEEIPKNPSGKILRRIIREKYL</sequence>
<accession>A0AAV4DYP8</accession>
<proteinExistence type="inferred from homology"/>
<dbReference type="InterPro" id="IPR025110">
    <property type="entry name" value="AMP-bd_C"/>
</dbReference>
<name>A0AAV4DYP8_9GAST</name>
<dbReference type="FunFam" id="3.30.300.30:FF:000007">
    <property type="entry name" value="4-coumarate--CoA ligase 2"/>
    <property type="match status" value="1"/>
</dbReference>
<keyword evidence="5" id="KW-1185">Reference proteome</keyword>
<dbReference type="PANTHER" id="PTHR24096">
    <property type="entry name" value="LONG-CHAIN-FATTY-ACID--COA LIGASE"/>
    <property type="match status" value="1"/>
</dbReference>
<keyword evidence="2 4" id="KW-0436">Ligase</keyword>